<dbReference type="VEuPathDB" id="FungiDB:ASPACDRAFT_29421"/>
<evidence type="ECO:0000256" key="12">
    <source>
        <dbReference type="ARBA" id="ARBA00023160"/>
    </source>
</evidence>
<dbReference type="PANTHER" id="PTHR11351">
    <property type="entry name" value="ACYL-COA DESATURASE"/>
    <property type="match status" value="1"/>
</dbReference>
<evidence type="ECO:0000256" key="5">
    <source>
        <dbReference type="ARBA" id="ARBA00022723"/>
    </source>
</evidence>
<dbReference type="Proteomes" id="UP000184546">
    <property type="component" value="Unassembled WGS sequence"/>
</dbReference>
<dbReference type="OMA" id="CQHGPID"/>
<evidence type="ECO:0000313" key="17">
    <source>
        <dbReference type="Proteomes" id="UP000184546"/>
    </source>
</evidence>
<evidence type="ECO:0000256" key="1">
    <source>
        <dbReference type="ARBA" id="ARBA00004141"/>
    </source>
</evidence>
<comment type="subcellular location">
    <subcellularLocation>
        <location evidence="1">Membrane</location>
        <topology evidence="1">Multi-pass membrane protein</topology>
    </subcellularLocation>
</comment>
<evidence type="ECO:0000256" key="10">
    <source>
        <dbReference type="ARBA" id="ARBA00023098"/>
    </source>
</evidence>
<evidence type="ECO:0000256" key="13">
    <source>
        <dbReference type="RuleBase" id="RU000581"/>
    </source>
</evidence>
<dbReference type="PROSITE" id="PS00476">
    <property type="entry name" value="FATTY_ACID_DESATUR_1"/>
    <property type="match status" value="1"/>
</dbReference>
<accession>A0A1L9WSJ3</accession>
<evidence type="ECO:0000256" key="9">
    <source>
        <dbReference type="ARBA" id="ARBA00023004"/>
    </source>
</evidence>
<keyword evidence="9" id="KW-0408">Iron</keyword>
<evidence type="ECO:0000256" key="11">
    <source>
        <dbReference type="ARBA" id="ARBA00023136"/>
    </source>
</evidence>
<keyword evidence="12 13" id="KW-0275">Fatty acid biosynthesis</keyword>
<comment type="cofactor">
    <cofactor evidence="13">
        <name>Fe(2+)</name>
        <dbReference type="ChEBI" id="CHEBI:29033"/>
    </cofactor>
</comment>
<comment type="domain">
    <text evidence="13">The histidine box domains are involved in binding the catalytic metal ions.</text>
</comment>
<keyword evidence="6" id="KW-0276">Fatty acid metabolism</keyword>
<evidence type="ECO:0000256" key="8">
    <source>
        <dbReference type="ARBA" id="ARBA00023002"/>
    </source>
</evidence>
<evidence type="ECO:0000313" key="16">
    <source>
        <dbReference type="EMBL" id="OJJ99173.1"/>
    </source>
</evidence>
<gene>
    <name evidence="16" type="ORF">ASPACDRAFT_29421</name>
</gene>
<keyword evidence="8 13" id="KW-0560">Oxidoreductase</keyword>
<protein>
    <recommendedName>
        <fullName evidence="15">Fatty acid desaturase domain-containing protein</fullName>
    </recommendedName>
</protein>
<proteinExistence type="inferred from homology"/>
<dbReference type="EMBL" id="KV878978">
    <property type="protein sequence ID" value="OJJ99173.1"/>
    <property type="molecule type" value="Genomic_DNA"/>
</dbReference>
<evidence type="ECO:0000256" key="4">
    <source>
        <dbReference type="ARBA" id="ARBA00022692"/>
    </source>
</evidence>
<keyword evidence="17" id="KW-1185">Reference proteome</keyword>
<dbReference type="RefSeq" id="XP_020055513.1">
    <property type="nucleotide sequence ID" value="XM_020199641.1"/>
</dbReference>
<feature type="domain" description="Fatty acid desaturase" evidence="15">
    <location>
        <begin position="41"/>
        <end position="245"/>
    </location>
</feature>
<evidence type="ECO:0000256" key="14">
    <source>
        <dbReference type="SAM" id="Phobius"/>
    </source>
</evidence>
<keyword evidence="3 13" id="KW-0444">Lipid biosynthesis</keyword>
<dbReference type="OrthoDB" id="10260134at2759"/>
<dbReference type="PANTHER" id="PTHR11351:SF31">
    <property type="entry name" value="DESATURASE 1, ISOFORM A-RELATED"/>
    <property type="match status" value="1"/>
</dbReference>
<keyword evidence="4 13" id="KW-0812">Transmembrane</keyword>
<dbReference type="PRINTS" id="PR00075">
    <property type="entry name" value="FACDDSATRASE"/>
</dbReference>
<dbReference type="Pfam" id="PF00487">
    <property type="entry name" value="FA_desaturase"/>
    <property type="match status" value="1"/>
</dbReference>
<feature type="transmembrane region" description="Helical" evidence="14">
    <location>
        <begin position="184"/>
        <end position="203"/>
    </location>
</feature>
<evidence type="ECO:0000256" key="7">
    <source>
        <dbReference type="ARBA" id="ARBA00022989"/>
    </source>
</evidence>
<keyword evidence="10" id="KW-0443">Lipid metabolism</keyword>
<dbReference type="InterPro" id="IPR001522">
    <property type="entry name" value="FADS-1_CS"/>
</dbReference>
<dbReference type="AlphaFoldDB" id="A0A1L9WSJ3"/>
<evidence type="ECO:0000256" key="2">
    <source>
        <dbReference type="ARBA" id="ARBA00009295"/>
    </source>
</evidence>
<evidence type="ECO:0000256" key="6">
    <source>
        <dbReference type="ARBA" id="ARBA00022832"/>
    </source>
</evidence>
<sequence>MGSPHKTSWRQVHLRYAAANLGLPLYVAYHAPSISLRWETCVWTLIYAFMTGLSITAGYHRLWTHQAYKACLPLRIVLAALGAGALQLPIRVWAADHRAHHRFTDTDRDPYNAKRGLFYTHIGWILTYNSDRFGHQTEGVDLSDLDRDPVVVWQRRTYYPLAGLMGFLLPAAVAGTLWGDWQGGFLYAACLRVVLVWHVSYCINSLAHWIGEQPHSTRNTARDSALLAVVTLGEGYHNYHHAFPGDYRNGVRLTDLDVTKWWIWAWERVGLVWDVRRCTGWRTGGGGFWERRVRAWF</sequence>
<comment type="similarity">
    <text evidence="2 13">Belongs to the fatty acid desaturase type 1 family.</text>
</comment>
<dbReference type="GO" id="GO:0005789">
    <property type="term" value="C:endoplasmic reticulum membrane"/>
    <property type="evidence" value="ECO:0007669"/>
    <property type="project" value="TreeGrafter"/>
</dbReference>
<feature type="transmembrane region" description="Helical" evidence="14">
    <location>
        <begin position="72"/>
        <end position="94"/>
    </location>
</feature>
<feature type="transmembrane region" description="Helical" evidence="14">
    <location>
        <begin position="157"/>
        <end position="178"/>
    </location>
</feature>
<evidence type="ECO:0000259" key="15">
    <source>
        <dbReference type="Pfam" id="PF00487"/>
    </source>
</evidence>
<keyword evidence="7 14" id="KW-1133">Transmembrane helix</keyword>
<dbReference type="STRING" id="690307.A0A1L9WSJ3"/>
<evidence type="ECO:0000256" key="3">
    <source>
        <dbReference type="ARBA" id="ARBA00022516"/>
    </source>
</evidence>
<dbReference type="InterPro" id="IPR005804">
    <property type="entry name" value="FA_desaturase_dom"/>
</dbReference>
<organism evidence="16 17">
    <name type="scientific">Aspergillus aculeatus (strain ATCC 16872 / CBS 172.66 / WB 5094)</name>
    <dbReference type="NCBI Taxonomy" id="690307"/>
    <lineage>
        <taxon>Eukaryota</taxon>
        <taxon>Fungi</taxon>
        <taxon>Dikarya</taxon>
        <taxon>Ascomycota</taxon>
        <taxon>Pezizomycotina</taxon>
        <taxon>Eurotiomycetes</taxon>
        <taxon>Eurotiomycetidae</taxon>
        <taxon>Eurotiales</taxon>
        <taxon>Aspergillaceae</taxon>
        <taxon>Aspergillus</taxon>
        <taxon>Aspergillus subgen. Circumdati</taxon>
    </lineage>
</organism>
<keyword evidence="11 14" id="KW-0472">Membrane</keyword>
<dbReference type="GO" id="GO:0005506">
    <property type="term" value="F:iron ion binding"/>
    <property type="evidence" value="ECO:0007669"/>
    <property type="project" value="TreeGrafter"/>
</dbReference>
<dbReference type="GeneID" id="30973455"/>
<dbReference type="GO" id="GO:0006636">
    <property type="term" value="P:unsaturated fatty acid biosynthetic process"/>
    <property type="evidence" value="ECO:0007669"/>
    <property type="project" value="TreeGrafter"/>
</dbReference>
<keyword evidence="5" id="KW-0479">Metal-binding</keyword>
<dbReference type="GO" id="GO:0004768">
    <property type="term" value="F:stearoyl-CoA 9-desaturase activity"/>
    <property type="evidence" value="ECO:0007669"/>
    <property type="project" value="TreeGrafter"/>
</dbReference>
<name>A0A1L9WSJ3_ASPA1</name>
<feature type="transmembrane region" description="Helical" evidence="14">
    <location>
        <begin position="41"/>
        <end position="60"/>
    </location>
</feature>
<dbReference type="InterPro" id="IPR015876">
    <property type="entry name" value="Acyl-CoA_DS"/>
</dbReference>
<dbReference type="CDD" id="cd03505">
    <property type="entry name" value="Delta9-FADS-like"/>
    <property type="match status" value="1"/>
</dbReference>
<reference evidence="17" key="1">
    <citation type="journal article" date="2017" name="Genome Biol.">
        <title>Comparative genomics reveals high biological diversity and specific adaptations in the industrially and medically important fungal genus Aspergillus.</title>
        <authorList>
            <person name="de Vries R.P."/>
            <person name="Riley R."/>
            <person name="Wiebenga A."/>
            <person name="Aguilar-Osorio G."/>
            <person name="Amillis S."/>
            <person name="Uchima C.A."/>
            <person name="Anderluh G."/>
            <person name="Asadollahi M."/>
            <person name="Askin M."/>
            <person name="Barry K."/>
            <person name="Battaglia E."/>
            <person name="Bayram O."/>
            <person name="Benocci T."/>
            <person name="Braus-Stromeyer S.A."/>
            <person name="Caldana C."/>
            <person name="Canovas D."/>
            <person name="Cerqueira G.C."/>
            <person name="Chen F."/>
            <person name="Chen W."/>
            <person name="Choi C."/>
            <person name="Clum A."/>
            <person name="Dos Santos R.A."/>
            <person name="Damasio A.R."/>
            <person name="Diallinas G."/>
            <person name="Emri T."/>
            <person name="Fekete E."/>
            <person name="Flipphi M."/>
            <person name="Freyberg S."/>
            <person name="Gallo A."/>
            <person name="Gournas C."/>
            <person name="Habgood R."/>
            <person name="Hainaut M."/>
            <person name="Harispe M.L."/>
            <person name="Henrissat B."/>
            <person name="Hilden K.S."/>
            <person name="Hope R."/>
            <person name="Hossain A."/>
            <person name="Karabika E."/>
            <person name="Karaffa L."/>
            <person name="Karanyi Z."/>
            <person name="Krasevec N."/>
            <person name="Kuo A."/>
            <person name="Kusch H."/>
            <person name="LaButti K."/>
            <person name="Lagendijk E.L."/>
            <person name="Lapidus A."/>
            <person name="Levasseur A."/>
            <person name="Lindquist E."/>
            <person name="Lipzen A."/>
            <person name="Logrieco A.F."/>
            <person name="MacCabe A."/>
            <person name="Maekelae M.R."/>
            <person name="Malavazi I."/>
            <person name="Melin P."/>
            <person name="Meyer V."/>
            <person name="Mielnichuk N."/>
            <person name="Miskei M."/>
            <person name="Molnar A.P."/>
            <person name="Mule G."/>
            <person name="Ngan C.Y."/>
            <person name="Orejas M."/>
            <person name="Orosz E."/>
            <person name="Ouedraogo J.P."/>
            <person name="Overkamp K.M."/>
            <person name="Park H.-S."/>
            <person name="Perrone G."/>
            <person name="Piumi F."/>
            <person name="Punt P.J."/>
            <person name="Ram A.F."/>
            <person name="Ramon A."/>
            <person name="Rauscher S."/>
            <person name="Record E."/>
            <person name="Riano-Pachon D.M."/>
            <person name="Robert V."/>
            <person name="Roehrig J."/>
            <person name="Ruller R."/>
            <person name="Salamov A."/>
            <person name="Salih N.S."/>
            <person name="Samson R.A."/>
            <person name="Sandor E."/>
            <person name="Sanguinetti M."/>
            <person name="Schuetze T."/>
            <person name="Sepcic K."/>
            <person name="Shelest E."/>
            <person name="Sherlock G."/>
            <person name="Sophianopoulou V."/>
            <person name="Squina F.M."/>
            <person name="Sun H."/>
            <person name="Susca A."/>
            <person name="Todd R.B."/>
            <person name="Tsang A."/>
            <person name="Unkles S.E."/>
            <person name="van de Wiele N."/>
            <person name="van Rossen-Uffink D."/>
            <person name="Oliveira J.V."/>
            <person name="Vesth T.C."/>
            <person name="Visser J."/>
            <person name="Yu J.-H."/>
            <person name="Zhou M."/>
            <person name="Andersen M.R."/>
            <person name="Archer D.B."/>
            <person name="Baker S.E."/>
            <person name="Benoit I."/>
            <person name="Brakhage A.A."/>
            <person name="Braus G.H."/>
            <person name="Fischer R."/>
            <person name="Frisvad J.C."/>
            <person name="Goldman G.H."/>
            <person name="Houbraken J."/>
            <person name="Oakley B."/>
            <person name="Pocsi I."/>
            <person name="Scazzocchio C."/>
            <person name="Seiboth B."/>
            <person name="vanKuyk P.A."/>
            <person name="Wortman J."/>
            <person name="Dyer P.S."/>
            <person name="Grigoriev I.V."/>
        </authorList>
    </citation>
    <scope>NUCLEOTIDE SEQUENCE [LARGE SCALE GENOMIC DNA]</scope>
    <source>
        <strain evidence="17">ATCC 16872 / CBS 172.66 / WB 5094</strain>
    </source>
</reference>